<evidence type="ECO:0000256" key="1">
    <source>
        <dbReference type="SAM" id="MobiDB-lite"/>
    </source>
</evidence>
<keyword evidence="3" id="KW-1185">Reference proteome</keyword>
<gene>
    <name evidence="2" type="ORF">PCOR1329_LOCUS11685</name>
</gene>
<reference evidence="2" key="1">
    <citation type="submission" date="2023-10" db="EMBL/GenBank/DDBJ databases">
        <authorList>
            <person name="Chen Y."/>
            <person name="Shah S."/>
            <person name="Dougan E. K."/>
            <person name="Thang M."/>
            <person name="Chan C."/>
        </authorList>
    </citation>
    <scope>NUCLEOTIDE SEQUENCE [LARGE SCALE GENOMIC DNA]</scope>
</reference>
<evidence type="ECO:0000313" key="3">
    <source>
        <dbReference type="Proteomes" id="UP001189429"/>
    </source>
</evidence>
<dbReference type="Proteomes" id="UP001189429">
    <property type="component" value="Unassembled WGS sequence"/>
</dbReference>
<accession>A0ABN9QH20</accession>
<feature type="region of interest" description="Disordered" evidence="1">
    <location>
        <begin position="268"/>
        <end position="288"/>
    </location>
</feature>
<comment type="caution">
    <text evidence="2">The sequence shown here is derived from an EMBL/GenBank/DDBJ whole genome shotgun (WGS) entry which is preliminary data.</text>
</comment>
<sequence>MRTPHSNSAIWCFEDPTCPGQGCVEDSGCRYCDASAIGGPSYDGEACPSTQSFGAALAADEGCTADAKPCAAPHSNSALWCFEDPTCPGQGCVEDSGCRYCDASAIGGPSYDGEACPSPAPSSGCTVDAKPCAAPHSNSAIWCFEDPTCPGQGCVEDSGCRYCDASAIGGPSYDGEACPSLAPSSGCTVDAKPCAAPHSNSAIWCFEDPTCPGQGCVEDSGCRYAMPRRSAGLHTMVRRAHLPLLSVPHWPPTRAALRTRSLAQPRIPTRLSGASRTQPAQGKGASRTRAAGICDASAIGGPSYDGEACPSPAPSSGCTVDAKPCAAPHSNSAIWCFEDSGCRYCDASAIGGPSYDGEACPSTQSLGAALAADEGCTADAKPCAAPHSNSALWCFEDPTCPGQGCVEDSGCRYCDASAIGGPSYDGEACPSTQSLGAALAADEGCTADAKPCAAPHSNSALWCFEDPTCPGQGCVEDSGCRYCDASAIGGPSYDGEACPSPAPSSGCTVDAKPCAAPHSNSAIWCFEDPTCPGQGCVEDSGCRYCDASAIGGPSYDGEACPSIQSLGAALAADEGCDGMTYTRNYAEGTPHECRCDSYCDDFCDDEPNGCARTCRILNGVFEHIPSVHAGDRTCTWYAHYVTNPIDYEGYDCSWMTGTGEGGHGDDCQDGTSVGALKCREGNQNQNNCHF</sequence>
<evidence type="ECO:0000313" key="2">
    <source>
        <dbReference type="EMBL" id="CAK0805046.1"/>
    </source>
</evidence>
<name>A0ABN9QH20_9DINO</name>
<proteinExistence type="predicted"/>
<organism evidence="2 3">
    <name type="scientific">Prorocentrum cordatum</name>
    <dbReference type="NCBI Taxonomy" id="2364126"/>
    <lineage>
        <taxon>Eukaryota</taxon>
        <taxon>Sar</taxon>
        <taxon>Alveolata</taxon>
        <taxon>Dinophyceae</taxon>
        <taxon>Prorocentrales</taxon>
        <taxon>Prorocentraceae</taxon>
        <taxon>Prorocentrum</taxon>
    </lineage>
</organism>
<protein>
    <submittedName>
        <fullName evidence="2">Uncharacterized protein</fullName>
    </submittedName>
</protein>
<dbReference type="EMBL" id="CAUYUJ010003369">
    <property type="protein sequence ID" value="CAK0805046.1"/>
    <property type="molecule type" value="Genomic_DNA"/>
</dbReference>